<gene>
    <name evidence="1" type="ORF">SMN809_LOCUS6215</name>
</gene>
<comment type="caution">
    <text evidence="1">The sequence shown here is derived from an EMBL/GenBank/DDBJ whole genome shotgun (WGS) entry which is preliminary data.</text>
</comment>
<evidence type="ECO:0000313" key="1">
    <source>
        <dbReference type="EMBL" id="CAF3892827.1"/>
    </source>
</evidence>
<dbReference type="Proteomes" id="UP000676336">
    <property type="component" value="Unassembled WGS sequence"/>
</dbReference>
<reference evidence="1" key="1">
    <citation type="submission" date="2021-02" db="EMBL/GenBank/DDBJ databases">
        <authorList>
            <person name="Nowell W R."/>
        </authorList>
    </citation>
    <scope>NUCLEOTIDE SEQUENCE</scope>
</reference>
<protein>
    <submittedName>
        <fullName evidence="1">Uncharacterized protein</fullName>
    </submittedName>
</protein>
<dbReference type="AlphaFoldDB" id="A0A8S2L8E0"/>
<name>A0A8S2L8E0_9BILA</name>
<proteinExistence type="predicted"/>
<accession>A0A8S2L8E0</accession>
<dbReference type="EMBL" id="CAJOBI010001656">
    <property type="protein sequence ID" value="CAF3892827.1"/>
    <property type="molecule type" value="Genomic_DNA"/>
</dbReference>
<evidence type="ECO:0000313" key="2">
    <source>
        <dbReference type="Proteomes" id="UP000676336"/>
    </source>
</evidence>
<organism evidence="1 2">
    <name type="scientific">Rotaria magnacalcarata</name>
    <dbReference type="NCBI Taxonomy" id="392030"/>
    <lineage>
        <taxon>Eukaryota</taxon>
        <taxon>Metazoa</taxon>
        <taxon>Spiralia</taxon>
        <taxon>Gnathifera</taxon>
        <taxon>Rotifera</taxon>
        <taxon>Eurotatoria</taxon>
        <taxon>Bdelloidea</taxon>
        <taxon>Philodinida</taxon>
        <taxon>Philodinidae</taxon>
        <taxon>Rotaria</taxon>
    </lineage>
</organism>
<sequence>MRTEDLRYLQLLERLRHEEYAPILVFRNEIRTQLNHKALSHKAQQVGQTPIVCIAQDTCKGKLIEDRALIKK</sequence>